<feature type="compositionally biased region" description="Polar residues" evidence="1">
    <location>
        <begin position="219"/>
        <end position="229"/>
    </location>
</feature>
<keyword evidence="2" id="KW-0614">Plasmid</keyword>
<feature type="compositionally biased region" description="Basic and acidic residues" evidence="1">
    <location>
        <begin position="19"/>
        <end position="32"/>
    </location>
</feature>
<reference evidence="2 3" key="1">
    <citation type="submission" date="2020-06" db="EMBL/GenBank/DDBJ databases">
        <title>Genome mining for natural products.</title>
        <authorList>
            <person name="Zhang B."/>
            <person name="Shi J."/>
            <person name="Ge H."/>
        </authorList>
    </citation>
    <scope>NUCLEOTIDE SEQUENCE [LARGE SCALE GENOMIC DNA]</scope>
    <source>
        <strain evidence="2 3">NA00687</strain>
        <plasmid evidence="2 3">unnamed</plasmid>
    </source>
</reference>
<sequence>MPAWLPPARRRTPGGGGMKHSENESFEDDSQRMELSLDDHDPFYSSNLLDWVPICGEVSDGAVRFYWIMRALVIEKHGPVRKLTMRELCYLLPRKPVGPGETPEPSSVGRVRALLRELSKVRLISTPEGGPVTTSSRAKASARPLRIRIHDRPRPGYTGPPNAFELLDRVRPAAAQAAAEAVAKEEREKAEKRAAKQHTEAGQISDPQGAGQISDPLGQISNPSGQKSDPLSGADLQRRAFPLSPPAQSSRSDKDDVVNAVGQSAGGFASAGASAGAAEQSDAAASGCAASSKIPTQSKPKTKPTTIRTRERQMPAGGAEVLAAIPPEVCRPGTTPWVGLRRAVADLLTGGPGIAPRSPAQVIARMNRVWYGGRGPERSAPGYQPATTDEGDAPIRNRSSWLAAAILHQECPDPHCEDGAVLTTGETCRVCADRRAQAAVTAAATQPLLDAWREVEELTAAADARAYREMLEEAYAEHARREREDQEAAERRAAERAEDEQLHAQLAAEHPELAAYAGGREQ</sequence>
<feature type="region of interest" description="Disordered" evidence="1">
    <location>
        <begin position="478"/>
        <end position="522"/>
    </location>
</feature>
<proteinExistence type="predicted"/>
<feature type="region of interest" description="Disordered" evidence="1">
    <location>
        <begin position="1"/>
        <end position="32"/>
    </location>
</feature>
<organism evidence="2 3">
    <name type="scientific">Streptomyces buecherae</name>
    <dbReference type="NCBI Taxonomy" id="2763006"/>
    <lineage>
        <taxon>Bacteria</taxon>
        <taxon>Bacillati</taxon>
        <taxon>Actinomycetota</taxon>
        <taxon>Actinomycetes</taxon>
        <taxon>Kitasatosporales</taxon>
        <taxon>Streptomycetaceae</taxon>
        <taxon>Streptomyces</taxon>
    </lineage>
</organism>
<evidence type="ECO:0000256" key="1">
    <source>
        <dbReference type="SAM" id="MobiDB-lite"/>
    </source>
</evidence>
<feature type="compositionally biased region" description="Low complexity" evidence="1">
    <location>
        <begin position="288"/>
        <end position="306"/>
    </location>
</feature>
<dbReference type="EMBL" id="CP054930">
    <property type="protein sequence ID" value="QKW55033.1"/>
    <property type="molecule type" value="Genomic_DNA"/>
</dbReference>
<gene>
    <name evidence="2" type="ORF">HUT08_36495</name>
</gene>
<geneLocation type="plasmid" evidence="2 3">
    <name>unnamed</name>
</geneLocation>
<dbReference type="AlphaFoldDB" id="A0A7H8NKU0"/>
<name>A0A7H8NKU0_9ACTN</name>
<dbReference type="Proteomes" id="UP000509303">
    <property type="component" value="Plasmid unnamed"/>
</dbReference>
<accession>A0A7H8NKU0</accession>
<keyword evidence="3" id="KW-1185">Reference proteome</keyword>
<feature type="compositionally biased region" description="Basic and acidic residues" evidence="1">
    <location>
        <begin position="182"/>
        <end position="199"/>
    </location>
</feature>
<feature type="region of interest" description="Disordered" evidence="1">
    <location>
        <begin position="288"/>
        <end position="311"/>
    </location>
</feature>
<evidence type="ECO:0000313" key="3">
    <source>
        <dbReference type="Proteomes" id="UP000509303"/>
    </source>
</evidence>
<feature type="region of interest" description="Disordered" evidence="1">
    <location>
        <begin position="177"/>
        <end position="233"/>
    </location>
</feature>
<evidence type="ECO:0000313" key="2">
    <source>
        <dbReference type="EMBL" id="QKW55033.1"/>
    </source>
</evidence>
<dbReference type="RefSeq" id="WP_176166663.1">
    <property type="nucleotide sequence ID" value="NZ_CP054930.1"/>
</dbReference>
<feature type="region of interest" description="Disordered" evidence="1">
    <location>
        <begin position="374"/>
        <end position="393"/>
    </location>
</feature>
<protein>
    <submittedName>
        <fullName evidence="2">Uncharacterized protein</fullName>
    </submittedName>
</protein>
<feature type="compositionally biased region" description="Basic and acidic residues" evidence="1">
    <location>
        <begin position="478"/>
        <end position="502"/>
    </location>
</feature>